<dbReference type="PANTHER" id="PTHR30093:SF47">
    <property type="entry name" value="TYPE IV PILUS NON-CORE MINOR PILIN PILE"/>
    <property type="match status" value="1"/>
</dbReference>
<accession>A0A7U7ENH2</accession>
<proteinExistence type="predicted"/>
<evidence type="ECO:0000313" key="3">
    <source>
        <dbReference type="Proteomes" id="UP000583387"/>
    </source>
</evidence>
<evidence type="ECO:0000256" key="1">
    <source>
        <dbReference type="SAM" id="Phobius"/>
    </source>
</evidence>
<dbReference type="PANTHER" id="PTHR30093">
    <property type="entry name" value="GENERAL SECRETION PATHWAY PROTEIN G"/>
    <property type="match status" value="1"/>
</dbReference>
<dbReference type="InterPro" id="IPR012902">
    <property type="entry name" value="N_methyl_site"/>
</dbReference>
<gene>
    <name evidence="2" type="ORF">PSEWESI4_02512</name>
</gene>
<evidence type="ECO:0000313" key="2">
    <source>
        <dbReference type="EMBL" id="CAD5108227.1"/>
    </source>
</evidence>
<feature type="transmembrane region" description="Helical" evidence="1">
    <location>
        <begin position="6"/>
        <end position="31"/>
    </location>
</feature>
<dbReference type="AlphaFoldDB" id="A0A7U7ENH2"/>
<reference evidence="2 3" key="1">
    <citation type="submission" date="2020-08" db="EMBL/GenBank/DDBJ databases">
        <authorList>
            <person name="Criscuolo A."/>
        </authorList>
    </citation>
    <scope>NUCLEOTIDE SEQUENCE [LARGE SCALE GENOMIC DNA]</scope>
    <source>
        <strain evidence="2">CIP111764</strain>
    </source>
</reference>
<name>A0A7U7ENH2_9GAMM</name>
<dbReference type="InterPro" id="IPR045584">
    <property type="entry name" value="Pilin-like"/>
</dbReference>
<keyword evidence="3" id="KW-1185">Reference proteome</keyword>
<dbReference type="Proteomes" id="UP000583387">
    <property type="component" value="Unassembled WGS sequence"/>
</dbReference>
<evidence type="ECO:0008006" key="4">
    <source>
        <dbReference type="Google" id="ProtNLM"/>
    </source>
</evidence>
<dbReference type="RefSeq" id="WP_187671551.1">
    <property type="nucleotide sequence ID" value="NZ_CAJFCI010000050.1"/>
</dbReference>
<dbReference type="NCBIfam" id="TIGR02532">
    <property type="entry name" value="IV_pilin_GFxxxE"/>
    <property type="match status" value="1"/>
</dbReference>
<comment type="caution">
    <text evidence="2">The sequence shown here is derived from an EMBL/GenBank/DDBJ whole genome shotgun (WGS) entry which is preliminary data.</text>
</comment>
<organism evidence="2 3">
    <name type="scientific">Zestomonas carbonaria</name>
    <dbReference type="NCBI Taxonomy" id="2762745"/>
    <lineage>
        <taxon>Bacteria</taxon>
        <taxon>Pseudomonadati</taxon>
        <taxon>Pseudomonadota</taxon>
        <taxon>Gammaproteobacteria</taxon>
        <taxon>Pseudomonadales</taxon>
        <taxon>Pseudomonadaceae</taxon>
        <taxon>Zestomonas</taxon>
    </lineage>
</organism>
<dbReference type="EMBL" id="CAJFCI010000050">
    <property type="protein sequence ID" value="CAD5108227.1"/>
    <property type="molecule type" value="Genomic_DNA"/>
</dbReference>
<keyword evidence="1" id="KW-0472">Membrane</keyword>
<keyword evidence="1" id="KW-1133">Transmembrane helix</keyword>
<dbReference type="Pfam" id="PF07963">
    <property type="entry name" value="N_methyl"/>
    <property type="match status" value="1"/>
</dbReference>
<keyword evidence="1" id="KW-0812">Transmembrane</keyword>
<dbReference type="InterPro" id="IPR031982">
    <property type="entry name" value="PilE-like"/>
</dbReference>
<dbReference type="Gene3D" id="3.30.700.10">
    <property type="entry name" value="Glycoprotein, Type 4 Pilin"/>
    <property type="match status" value="1"/>
</dbReference>
<protein>
    <recommendedName>
        <fullName evidence="4">Type IV pilus assembly protein PilE</fullName>
    </recommendedName>
</protein>
<dbReference type="SUPFAM" id="SSF54523">
    <property type="entry name" value="Pili subunits"/>
    <property type="match status" value="1"/>
</dbReference>
<dbReference type="Pfam" id="PF16732">
    <property type="entry name" value="ComP_DUS"/>
    <property type="match status" value="1"/>
</dbReference>
<sequence>MRAKSPGFTLIELLIAIAVIGILAAISLPAYHGYVDKGRIKTVQADLVALSLNLENAYQRTLAYPNGTLADTAATKAAFPGWQPAESSFSYRVEATASTYALIATGSGGRLDGCTLTLTHDNTRSIANCGTYSGNWL</sequence>
<dbReference type="GO" id="GO:0043683">
    <property type="term" value="P:type IV pilus assembly"/>
    <property type="evidence" value="ECO:0007669"/>
    <property type="project" value="InterPro"/>
</dbReference>